<keyword evidence="7 11" id="KW-0676">Redox-active center</keyword>
<comment type="similarity">
    <text evidence="1 11">Belongs to the class-I pyridine nucleotide-disulfide oxidoreductase family.</text>
</comment>
<protein>
    <recommendedName>
        <fullName evidence="11">Dihydrolipoyl dehydrogenase</fullName>
        <ecNumber evidence="11">1.8.1.4</ecNumber>
    </recommendedName>
</protein>
<keyword evidence="2 11" id="KW-0285">Flavoprotein</keyword>
<evidence type="ECO:0000256" key="6">
    <source>
        <dbReference type="ARBA" id="ARBA00023157"/>
    </source>
</evidence>
<evidence type="ECO:0000256" key="7">
    <source>
        <dbReference type="ARBA" id="ARBA00023284"/>
    </source>
</evidence>
<accession>A0AAU9K6C7</accession>
<dbReference type="AlphaFoldDB" id="A0AAU9K6C7"/>
<feature type="binding site" evidence="9">
    <location>
        <position position="327"/>
    </location>
    <ligand>
        <name>FAD</name>
        <dbReference type="ChEBI" id="CHEBI:57692"/>
    </ligand>
</feature>
<dbReference type="GO" id="GO:0045252">
    <property type="term" value="C:oxoglutarate dehydrogenase complex"/>
    <property type="evidence" value="ECO:0007669"/>
    <property type="project" value="TreeGrafter"/>
</dbReference>
<dbReference type="InterPro" id="IPR023753">
    <property type="entry name" value="FAD/NAD-binding_dom"/>
</dbReference>
<feature type="binding site" evidence="9">
    <location>
        <position position="213"/>
    </location>
    <ligand>
        <name>NAD(+)</name>
        <dbReference type="ChEBI" id="CHEBI:57540"/>
    </ligand>
</feature>
<name>A0AAU9K6C7_9CILI</name>
<feature type="binding site" evidence="9">
    <location>
        <position position="285"/>
    </location>
    <ligand>
        <name>NAD(+)</name>
        <dbReference type="ChEBI" id="CHEBI:57540"/>
    </ligand>
</feature>
<dbReference type="PIRSF" id="PIRSF000350">
    <property type="entry name" value="Mercury_reductase_MerA"/>
    <property type="match status" value="1"/>
</dbReference>
<dbReference type="PANTHER" id="PTHR22912:SF223">
    <property type="entry name" value="DIHYDROLIPOYL DEHYDROGENASE 1, MITOCHONDRIAL"/>
    <property type="match status" value="1"/>
</dbReference>
<dbReference type="GO" id="GO:0004148">
    <property type="term" value="F:dihydrolipoyl dehydrogenase (NADH) activity"/>
    <property type="evidence" value="ECO:0007669"/>
    <property type="project" value="UniProtKB-EC"/>
</dbReference>
<evidence type="ECO:0000256" key="4">
    <source>
        <dbReference type="ARBA" id="ARBA00023002"/>
    </source>
</evidence>
<evidence type="ECO:0000256" key="10">
    <source>
        <dbReference type="PIRSR" id="PIRSR000350-4"/>
    </source>
</evidence>
<keyword evidence="4 11" id="KW-0560">Oxidoreductase</keyword>
<dbReference type="InterPro" id="IPR012999">
    <property type="entry name" value="Pyr_OxRdtase_I_AS"/>
</dbReference>
<sequence>MLGRLAKRAFASFDYDLAVVGGGPGGYVAAIKAAQLGLKTACIEKRGTLGGTCLNVGCIPAKALLNSSHKYYEAQKHFKDHGILFDSLKVDFGQMMKSKEQAVSGLTRGIEALFKKNSVTYLKGAGAFQDPNTLTIDNANPIRAKNILIATGSEPSQVPGGILPIDEKRVLSNTGAMALKEIPKRMVVIGAGVIGLELGSVYSRLGTEVIVVEYLNRLAPALDLEVAQSLQKILVKQGIKFHLGAKVVGGEAKDDSVHVKIEPASPDSKNVPDSIDCDYVLVAVGRKPYTQGLHLDFIDVSRDKQGRVNVNDHLQTLRHAHIYAIGDTIRGPMLAHKAEEEGVFVAEHIAGQGGHINYDAIPGVVYTHPEVAQVGKTEEELKASNVPYNKGTFPFIANSRARANQEMEGFVKALAHKETNQLLGLHIIGPDAGEIIMEGVVGIEYGAAAEDIARTCHGHPGFSEAIKEACLATFSKTINF</sequence>
<dbReference type="Pfam" id="PF02852">
    <property type="entry name" value="Pyr_redox_dim"/>
    <property type="match status" value="1"/>
</dbReference>
<feature type="binding site" evidence="9">
    <location>
        <begin position="333"/>
        <end position="336"/>
    </location>
    <ligand>
        <name>FAD</name>
        <dbReference type="ChEBI" id="CHEBI:57692"/>
    </ligand>
</feature>
<dbReference type="InterPro" id="IPR006258">
    <property type="entry name" value="Lipoamide_DH"/>
</dbReference>
<feature type="disulfide bond" description="Redox-active" evidence="10">
    <location>
        <begin position="53"/>
        <end position="58"/>
    </location>
</feature>
<dbReference type="Gene3D" id="3.30.390.30">
    <property type="match status" value="1"/>
</dbReference>
<dbReference type="SUPFAM" id="SSF55424">
    <property type="entry name" value="FAD/NAD-linked reductases, dimerisation (C-terminal) domain"/>
    <property type="match status" value="1"/>
</dbReference>
<dbReference type="InterPro" id="IPR004099">
    <property type="entry name" value="Pyr_nucl-diS_OxRdtase_dimer"/>
</dbReference>
<keyword evidence="5 9" id="KW-0520">NAD</keyword>
<evidence type="ECO:0000256" key="9">
    <source>
        <dbReference type="PIRSR" id="PIRSR000350-3"/>
    </source>
</evidence>
<keyword evidence="15" id="KW-1185">Reference proteome</keyword>
<dbReference type="NCBIfam" id="TIGR01350">
    <property type="entry name" value="lipoamide_DH"/>
    <property type="match status" value="1"/>
</dbReference>
<comment type="cofactor">
    <cofactor evidence="9 11">
        <name>FAD</name>
        <dbReference type="ChEBI" id="CHEBI:57692"/>
    </cofactor>
    <text evidence="9 11">Binds 1 FAD per subunit.</text>
</comment>
<dbReference type="SUPFAM" id="SSF51905">
    <property type="entry name" value="FAD/NAD(P)-binding domain"/>
    <property type="match status" value="1"/>
</dbReference>
<keyword evidence="9" id="KW-0547">Nucleotide-binding</keyword>
<dbReference type="GO" id="GO:0050660">
    <property type="term" value="F:flavin adenine dinucleotide binding"/>
    <property type="evidence" value="ECO:0007669"/>
    <property type="project" value="InterPro"/>
</dbReference>
<evidence type="ECO:0000256" key="8">
    <source>
        <dbReference type="PIRSR" id="PIRSR000350-2"/>
    </source>
</evidence>
<feature type="binding site" evidence="9">
    <location>
        <position position="126"/>
    </location>
    <ligand>
        <name>FAD</name>
        <dbReference type="ChEBI" id="CHEBI:57692"/>
    </ligand>
</feature>
<evidence type="ECO:0000256" key="5">
    <source>
        <dbReference type="ARBA" id="ARBA00023027"/>
    </source>
</evidence>
<dbReference type="PRINTS" id="PR00411">
    <property type="entry name" value="PNDRDTASEI"/>
</dbReference>
<feature type="binding site" evidence="9">
    <location>
        <begin position="151"/>
        <end position="153"/>
    </location>
    <ligand>
        <name>FAD</name>
        <dbReference type="ChEBI" id="CHEBI:57692"/>
    </ligand>
</feature>
<dbReference type="InterPro" id="IPR050151">
    <property type="entry name" value="Class-I_Pyr_Nuc-Dis_Oxidored"/>
</dbReference>
<feature type="binding site" evidence="9">
    <location>
        <begin position="190"/>
        <end position="197"/>
    </location>
    <ligand>
        <name>NAD(+)</name>
        <dbReference type="ChEBI" id="CHEBI:57540"/>
    </ligand>
</feature>
<comment type="catalytic activity">
    <reaction evidence="11">
        <text>N(6)-[(R)-dihydrolipoyl]-L-lysyl-[protein] + NAD(+) = N(6)-[(R)-lipoyl]-L-lysyl-[protein] + NADH + H(+)</text>
        <dbReference type="Rhea" id="RHEA:15045"/>
        <dbReference type="Rhea" id="RHEA-COMP:10474"/>
        <dbReference type="Rhea" id="RHEA-COMP:10475"/>
        <dbReference type="ChEBI" id="CHEBI:15378"/>
        <dbReference type="ChEBI" id="CHEBI:57540"/>
        <dbReference type="ChEBI" id="CHEBI:57945"/>
        <dbReference type="ChEBI" id="CHEBI:83099"/>
        <dbReference type="ChEBI" id="CHEBI:83100"/>
        <dbReference type="EC" id="1.8.1.4"/>
    </reaction>
</comment>
<keyword evidence="3 9" id="KW-0274">FAD</keyword>
<gene>
    <name evidence="14" type="ORF">BSTOLATCC_MIC55904</name>
</gene>
<feature type="domain" description="FAD/NAD(P)-binding" evidence="13">
    <location>
        <begin position="15"/>
        <end position="342"/>
    </location>
</feature>
<dbReference type="FunFam" id="3.30.390.30:FF:000001">
    <property type="entry name" value="Dihydrolipoyl dehydrogenase"/>
    <property type="match status" value="1"/>
</dbReference>
<dbReference type="GO" id="GO:0005739">
    <property type="term" value="C:mitochondrion"/>
    <property type="evidence" value="ECO:0007669"/>
    <property type="project" value="TreeGrafter"/>
</dbReference>
<evidence type="ECO:0000313" key="15">
    <source>
        <dbReference type="Proteomes" id="UP001162131"/>
    </source>
</evidence>
<proteinExistence type="inferred from homology"/>
<dbReference type="InterPro" id="IPR001100">
    <property type="entry name" value="Pyr_nuc-diS_OxRdtase"/>
</dbReference>
<organism evidence="14 15">
    <name type="scientific">Blepharisma stoltei</name>
    <dbReference type="NCBI Taxonomy" id="1481888"/>
    <lineage>
        <taxon>Eukaryota</taxon>
        <taxon>Sar</taxon>
        <taxon>Alveolata</taxon>
        <taxon>Ciliophora</taxon>
        <taxon>Postciliodesmatophora</taxon>
        <taxon>Heterotrichea</taxon>
        <taxon>Heterotrichida</taxon>
        <taxon>Blepharismidae</taxon>
        <taxon>Blepharisma</taxon>
    </lineage>
</organism>
<evidence type="ECO:0000259" key="13">
    <source>
        <dbReference type="Pfam" id="PF07992"/>
    </source>
</evidence>
<reference evidence="14" key="1">
    <citation type="submission" date="2021-09" db="EMBL/GenBank/DDBJ databases">
        <authorList>
            <consortium name="AG Swart"/>
            <person name="Singh M."/>
            <person name="Singh A."/>
            <person name="Seah K."/>
            <person name="Emmerich C."/>
        </authorList>
    </citation>
    <scope>NUCLEOTIDE SEQUENCE</scope>
    <source>
        <strain evidence="14">ATCC30299</strain>
    </source>
</reference>
<dbReference type="GO" id="GO:0006103">
    <property type="term" value="P:2-oxoglutarate metabolic process"/>
    <property type="evidence" value="ECO:0007669"/>
    <property type="project" value="TreeGrafter"/>
</dbReference>
<dbReference type="EMBL" id="CAJZBQ010000054">
    <property type="protein sequence ID" value="CAG9332458.1"/>
    <property type="molecule type" value="Genomic_DNA"/>
</dbReference>
<dbReference type="InterPro" id="IPR036188">
    <property type="entry name" value="FAD/NAD-bd_sf"/>
</dbReference>
<comment type="miscellaneous">
    <text evidence="11">The active site is a redox-active disulfide bond.</text>
</comment>
<dbReference type="Pfam" id="PF07992">
    <property type="entry name" value="Pyr_redox_2"/>
    <property type="match status" value="1"/>
</dbReference>
<feature type="active site" description="Proton acceptor" evidence="8">
    <location>
        <position position="459"/>
    </location>
</feature>
<evidence type="ECO:0000256" key="1">
    <source>
        <dbReference type="ARBA" id="ARBA00007532"/>
    </source>
</evidence>
<feature type="binding site" evidence="9">
    <location>
        <position position="62"/>
    </location>
    <ligand>
        <name>FAD</name>
        <dbReference type="ChEBI" id="CHEBI:57692"/>
    </ligand>
</feature>
<evidence type="ECO:0000256" key="3">
    <source>
        <dbReference type="ARBA" id="ARBA00022827"/>
    </source>
</evidence>
<comment type="caution">
    <text evidence="14">The sequence shown here is derived from an EMBL/GenBank/DDBJ whole genome shotgun (WGS) entry which is preliminary data.</text>
</comment>
<evidence type="ECO:0000259" key="12">
    <source>
        <dbReference type="Pfam" id="PF02852"/>
    </source>
</evidence>
<evidence type="ECO:0000313" key="14">
    <source>
        <dbReference type="EMBL" id="CAG9332458.1"/>
    </source>
</evidence>
<keyword evidence="6" id="KW-1015">Disulfide bond</keyword>
<dbReference type="FunFam" id="3.50.50.60:FF:000001">
    <property type="entry name" value="Dihydrolipoyl dehydrogenase, mitochondrial"/>
    <property type="match status" value="1"/>
</dbReference>
<dbReference type="InterPro" id="IPR016156">
    <property type="entry name" value="FAD/NAD-linked_Rdtase_dimer_sf"/>
</dbReference>
<dbReference type="PANTHER" id="PTHR22912">
    <property type="entry name" value="DISULFIDE OXIDOREDUCTASE"/>
    <property type="match status" value="1"/>
</dbReference>
<dbReference type="EC" id="1.8.1.4" evidence="11"/>
<feature type="domain" description="Pyridine nucleotide-disulphide oxidoreductase dimerisation" evidence="12">
    <location>
        <begin position="361"/>
        <end position="469"/>
    </location>
</feature>
<dbReference type="Proteomes" id="UP001162131">
    <property type="component" value="Unassembled WGS sequence"/>
</dbReference>
<evidence type="ECO:0000256" key="11">
    <source>
        <dbReference type="RuleBase" id="RU003692"/>
    </source>
</evidence>
<dbReference type="PROSITE" id="PS00076">
    <property type="entry name" value="PYRIDINE_REDOX_1"/>
    <property type="match status" value="1"/>
</dbReference>
<dbReference type="Gene3D" id="3.50.50.60">
    <property type="entry name" value="FAD/NAD(P)-binding domain"/>
    <property type="match status" value="2"/>
</dbReference>
<evidence type="ECO:0000256" key="2">
    <source>
        <dbReference type="ARBA" id="ARBA00022630"/>
    </source>
</evidence>
<dbReference type="PRINTS" id="PR00368">
    <property type="entry name" value="FADPNR"/>
</dbReference>